<evidence type="ECO:0000256" key="1">
    <source>
        <dbReference type="SAM" id="MobiDB-lite"/>
    </source>
</evidence>
<comment type="caution">
    <text evidence="2">The sequence shown here is derived from an EMBL/GenBank/DDBJ whole genome shotgun (WGS) entry which is preliminary data.</text>
</comment>
<name>A0AAV7E9F3_ARIFI</name>
<organism evidence="2 3">
    <name type="scientific">Aristolochia fimbriata</name>
    <name type="common">White veined hardy Dutchman's pipe vine</name>
    <dbReference type="NCBI Taxonomy" id="158543"/>
    <lineage>
        <taxon>Eukaryota</taxon>
        <taxon>Viridiplantae</taxon>
        <taxon>Streptophyta</taxon>
        <taxon>Embryophyta</taxon>
        <taxon>Tracheophyta</taxon>
        <taxon>Spermatophyta</taxon>
        <taxon>Magnoliopsida</taxon>
        <taxon>Magnoliidae</taxon>
        <taxon>Piperales</taxon>
        <taxon>Aristolochiaceae</taxon>
        <taxon>Aristolochia</taxon>
    </lineage>
</organism>
<protein>
    <submittedName>
        <fullName evidence="2">Uncharacterized protein</fullName>
    </submittedName>
</protein>
<dbReference type="Proteomes" id="UP000825729">
    <property type="component" value="Unassembled WGS sequence"/>
</dbReference>
<keyword evidence="3" id="KW-1185">Reference proteome</keyword>
<evidence type="ECO:0000313" key="3">
    <source>
        <dbReference type="Proteomes" id="UP000825729"/>
    </source>
</evidence>
<proteinExistence type="predicted"/>
<reference evidence="2 3" key="1">
    <citation type="submission" date="2021-07" db="EMBL/GenBank/DDBJ databases">
        <title>The Aristolochia fimbriata genome: insights into angiosperm evolution, floral development and chemical biosynthesis.</title>
        <authorList>
            <person name="Jiao Y."/>
        </authorList>
    </citation>
    <scope>NUCLEOTIDE SEQUENCE [LARGE SCALE GENOMIC DNA]</scope>
    <source>
        <strain evidence="2">IBCAS-2021</strain>
        <tissue evidence="2">Leaf</tissue>
    </source>
</reference>
<dbReference type="EMBL" id="JAINDJ010000006">
    <property type="protein sequence ID" value="KAG9445259.1"/>
    <property type="molecule type" value="Genomic_DNA"/>
</dbReference>
<evidence type="ECO:0000313" key="2">
    <source>
        <dbReference type="EMBL" id="KAG9445259.1"/>
    </source>
</evidence>
<sequence length="251" mass="27335">MIELTPVETTKLTPAEMAELTHADGPQSECSRVSHTRIVGLFLRVFRSSIGQVHASPMARPLTHVQPRMGQRDVIQRNTPSLIGTAPWRSPNAGNPMGIRPTLRDDCGHTVPGSCTSSASKSLQEETTETHEGEGAELNSSSLAHPWLKDRDEPWCLSIARHQINRPTNRVCSLMQARVNSVVSTGVYSAVSTEVYSAVSTEVYSISTEVYSISTEIYSTISTGVYSSTRVNSVVSTRVNSTIWTGVNFAV</sequence>
<dbReference type="AlphaFoldDB" id="A0AAV7E9F3"/>
<feature type="region of interest" description="Disordered" evidence="1">
    <location>
        <begin position="104"/>
        <end position="142"/>
    </location>
</feature>
<gene>
    <name evidence="2" type="ORF">H6P81_016599</name>
</gene>
<accession>A0AAV7E9F3</accession>
<feature type="compositionally biased region" description="Polar residues" evidence="1">
    <location>
        <begin position="113"/>
        <end position="122"/>
    </location>
</feature>